<gene>
    <name evidence="1" type="ORF">Cantr_08054</name>
</gene>
<dbReference type="Proteomes" id="UP000253472">
    <property type="component" value="Unassembled WGS sequence"/>
</dbReference>
<dbReference type="OrthoDB" id="4005225at2759"/>
<dbReference type="EMBL" id="QLNQ01000026">
    <property type="protein sequence ID" value="RCK60762.1"/>
    <property type="molecule type" value="Genomic_DNA"/>
</dbReference>
<dbReference type="AlphaFoldDB" id="A0A367Y6U7"/>
<proteinExistence type="predicted"/>
<reference evidence="1 2" key="1">
    <citation type="submission" date="2018-06" db="EMBL/GenBank/DDBJ databases">
        <title>Whole genome sequencing of Candida tropicalis (genome annotated by CSBL at Korea University).</title>
        <authorList>
            <person name="Ahn J."/>
        </authorList>
    </citation>
    <scope>NUCLEOTIDE SEQUENCE [LARGE SCALE GENOMIC DNA]</scope>
    <source>
        <strain evidence="1 2">ATCC 20962</strain>
    </source>
</reference>
<name>A0A367Y6U7_9ASCO</name>
<comment type="caution">
    <text evidence="1">The sequence shown here is derived from an EMBL/GenBank/DDBJ whole genome shotgun (WGS) entry which is preliminary data.</text>
</comment>
<accession>A0A367Y6U7</accession>
<sequence>MLSIQPTKRSLSRSTIRFAARFLWNTKAVSKNKSQPQEQENTALADALNLLVKSTEQVKQPTLYSSLTKGPVEEQFKHVEANIPESMTRLSNQFMIDILNDINTSDITRHGINYSELYKMNNRELHAFISGLTSEESLYEIVRTFHSHNKLTLGVLISALLNKNLKHLVLFPLNLSQLRSDPQFSESDVTKIEVIMLKKHHDLKMPMNVIRLLVQNFESKFLPLIKSGAMTPFYERIVWRFVFEYLKQYKELHYIEQLNNIRSSFLIWETSMKNSNSVAKDILAHHKDLKGLQKHFMTIASADNLTADKLKTLKRMSIRYRISLLDPVDNELYDGMNSVLGGEFERTQPQEIFALDTILKALV</sequence>
<evidence type="ECO:0000313" key="1">
    <source>
        <dbReference type="EMBL" id="RCK60762.1"/>
    </source>
</evidence>
<organism evidence="1 2">
    <name type="scientific">Candida viswanathii</name>
    <dbReference type="NCBI Taxonomy" id="5486"/>
    <lineage>
        <taxon>Eukaryota</taxon>
        <taxon>Fungi</taxon>
        <taxon>Dikarya</taxon>
        <taxon>Ascomycota</taxon>
        <taxon>Saccharomycotina</taxon>
        <taxon>Pichiomycetes</taxon>
        <taxon>Debaryomycetaceae</taxon>
        <taxon>Candida/Lodderomyces clade</taxon>
        <taxon>Candida</taxon>
    </lineage>
</organism>
<evidence type="ECO:0000313" key="2">
    <source>
        <dbReference type="Proteomes" id="UP000253472"/>
    </source>
</evidence>
<keyword evidence="2" id="KW-1185">Reference proteome</keyword>
<protein>
    <submittedName>
        <fullName evidence="1">Uncharacterized protein</fullName>
    </submittedName>
</protein>